<dbReference type="NCBIfam" id="TIGR01509">
    <property type="entry name" value="HAD-SF-IA-v3"/>
    <property type="match status" value="1"/>
</dbReference>
<dbReference type="InterPro" id="IPR006439">
    <property type="entry name" value="HAD-SF_hydro_IA"/>
</dbReference>
<reference evidence="1 2" key="1">
    <citation type="submission" date="2018-01" db="EMBL/GenBank/DDBJ databases">
        <title>Whole genome sequencing of Histamine producing bacteria.</title>
        <authorList>
            <person name="Butler K."/>
        </authorList>
    </citation>
    <scope>NUCLEOTIDE SEQUENCE [LARGE SCALE GENOMIC DNA]</scope>
    <source>
        <strain evidence="1 2">FS-7.2</strain>
    </source>
</reference>
<accession>A0A2T3KD64</accession>
<protein>
    <submittedName>
        <fullName evidence="1">Haloacid dehalogenase</fullName>
    </submittedName>
</protein>
<dbReference type="InterPro" id="IPR051806">
    <property type="entry name" value="HAD-like_SPP"/>
</dbReference>
<dbReference type="InterPro" id="IPR023214">
    <property type="entry name" value="HAD_sf"/>
</dbReference>
<name>A0A0B7JJL1_9GAMM</name>
<dbReference type="EMBL" id="PYNF01000026">
    <property type="protein sequence ID" value="PSU93871.1"/>
    <property type="molecule type" value="Genomic_DNA"/>
</dbReference>
<dbReference type="SUPFAM" id="SSF56784">
    <property type="entry name" value="HAD-like"/>
    <property type="match status" value="1"/>
</dbReference>
<dbReference type="Pfam" id="PF13419">
    <property type="entry name" value="HAD_2"/>
    <property type="match status" value="1"/>
</dbReference>
<gene>
    <name evidence="1" type="ORF">C9J27_20430</name>
</gene>
<dbReference type="InterPro" id="IPR041492">
    <property type="entry name" value="HAD_2"/>
</dbReference>
<dbReference type="PANTHER" id="PTHR43481:SF4">
    <property type="entry name" value="GLYCEROL-1-PHOSPHATE PHOSPHOHYDROLASE 1-RELATED"/>
    <property type="match status" value="1"/>
</dbReference>
<organism evidence="1 2">
    <name type="scientific">Photobacterium kishitanii</name>
    <dbReference type="NCBI Taxonomy" id="318456"/>
    <lineage>
        <taxon>Bacteria</taxon>
        <taxon>Pseudomonadati</taxon>
        <taxon>Pseudomonadota</taxon>
        <taxon>Gammaproteobacteria</taxon>
        <taxon>Vibrionales</taxon>
        <taxon>Vibrionaceae</taxon>
        <taxon>Photobacterium</taxon>
    </lineage>
</organism>
<dbReference type="GO" id="GO:0050308">
    <property type="term" value="F:sugar-phosphatase activity"/>
    <property type="evidence" value="ECO:0007669"/>
    <property type="project" value="TreeGrafter"/>
</dbReference>
<dbReference type="RefSeq" id="WP_036791800.1">
    <property type="nucleotide sequence ID" value="NZ_JAUZMX010000002.1"/>
</dbReference>
<dbReference type="PANTHER" id="PTHR43481">
    <property type="entry name" value="FRUCTOSE-1-PHOSPHATE PHOSPHATASE"/>
    <property type="match status" value="1"/>
</dbReference>
<proteinExistence type="predicted"/>
<accession>A0A0B7JJL1</accession>
<dbReference type="Proteomes" id="UP000241426">
    <property type="component" value="Unassembled WGS sequence"/>
</dbReference>
<dbReference type="Gene3D" id="1.10.150.240">
    <property type="entry name" value="Putative phosphatase, domain 2"/>
    <property type="match status" value="1"/>
</dbReference>
<dbReference type="InterPro" id="IPR036412">
    <property type="entry name" value="HAD-like_sf"/>
</dbReference>
<evidence type="ECO:0000313" key="2">
    <source>
        <dbReference type="Proteomes" id="UP000241426"/>
    </source>
</evidence>
<comment type="caution">
    <text evidence="1">The sequence shown here is derived from an EMBL/GenBank/DDBJ whole genome shotgun (WGS) entry which is preliminary data.</text>
</comment>
<dbReference type="GeneID" id="29945586"/>
<evidence type="ECO:0000313" key="1">
    <source>
        <dbReference type="EMBL" id="PSU93871.1"/>
    </source>
</evidence>
<dbReference type="SFLD" id="SFLDS00003">
    <property type="entry name" value="Haloacid_Dehalogenase"/>
    <property type="match status" value="1"/>
</dbReference>
<dbReference type="Gene3D" id="3.40.50.1000">
    <property type="entry name" value="HAD superfamily/HAD-like"/>
    <property type="match status" value="1"/>
</dbReference>
<dbReference type="SFLD" id="SFLDG01129">
    <property type="entry name" value="C1.5:_HAD__Beta-PGM__Phosphata"/>
    <property type="match status" value="1"/>
</dbReference>
<dbReference type="eggNOG" id="COG0637">
    <property type="taxonomic scope" value="Bacteria"/>
</dbReference>
<dbReference type="AlphaFoldDB" id="A0A0B7JJL1"/>
<dbReference type="InterPro" id="IPR023198">
    <property type="entry name" value="PGP-like_dom2"/>
</dbReference>
<sequence length="220" mass="24401">MNTITVRGFIFDVDATLVDTTSVIDEIWKEWSAVKQLNFTDVRPFVHGRKINETLAEVNPKYDTEDGVLEVKRIAVEKMKKAKAITGALKFVNQIPNGMWSIATSGPRQVAATSLKASGFNLPDVMVCGEDVTHGKPHPEPFLTAAKQLNLLPQQCVAFEDSPVGIRSAHKAGCFTIALTTSHAKHELEEANVIIDDFADINLIFTKDKEITLVFHKWLN</sequence>